<dbReference type="EC" id="3.-.-.-" evidence="6"/>
<dbReference type="Pfam" id="PF00753">
    <property type="entry name" value="Lactamase_B"/>
    <property type="match status" value="1"/>
</dbReference>
<evidence type="ECO:0000313" key="7">
    <source>
        <dbReference type="Proteomes" id="UP000693996"/>
    </source>
</evidence>
<evidence type="ECO:0000256" key="2">
    <source>
        <dbReference type="ARBA" id="ARBA00022723"/>
    </source>
</evidence>
<dbReference type="CDD" id="cd07737">
    <property type="entry name" value="YcbL-like_MBL-fold"/>
    <property type="match status" value="1"/>
</dbReference>
<organism evidence="6 7">
    <name type="scientific">Candidatus Vallotiella hemipterorum</name>
    <dbReference type="NCBI Taxonomy" id="1177213"/>
    <lineage>
        <taxon>Bacteria</taxon>
        <taxon>Pseudomonadati</taxon>
        <taxon>Pseudomonadota</taxon>
        <taxon>Betaproteobacteria</taxon>
        <taxon>Burkholderiales</taxon>
        <taxon>Burkholderiaceae</taxon>
        <taxon>Candidatus Vallotiella</taxon>
    </lineage>
</organism>
<keyword evidence="4" id="KW-0862">Zinc</keyword>
<keyword evidence="3 6" id="KW-0378">Hydrolase</keyword>
<evidence type="ECO:0000256" key="4">
    <source>
        <dbReference type="ARBA" id="ARBA00022833"/>
    </source>
</evidence>
<dbReference type="PANTHER" id="PTHR46233:SF3">
    <property type="entry name" value="HYDROXYACYLGLUTATHIONE HYDROLASE GLOC"/>
    <property type="match status" value="1"/>
</dbReference>
<evidence type="ECO:0000256" key="3">
    <source>
        <dbReference type="ARBA" id="ARBA00022801"/>
    </source>
</evidence>
<dbReference type="AlphaFoldDB" id="A0A916NK30"/>
<dbReference type="GO" id="GO:0016787">
    <property type="term" value="F:hydrolase activity"/>
    <property type="evidence" value="ECO:0007669"/>
    <property type="project" value="UniProtKB-KW"/>
</dbReference>
<keyword evidence="7" id="KW-1185">Reference proteome</keyword>
<reference evidence="6" key="1">
    <citation type="submission" date="2021-06" db="EMBL/GenBank/DDBJ databases">
        <authorList>
            <person name="Szabo G."/>
        </authorList>
    </citation>
    <scope>NUCLEOTIDE SEQUENCE</scope>
    <source>
        <strain evidence="6">MYVALT</strain>
    </source>
</reference>
<dbReference type="EMBL" id="OU343031">
    <property type="protein sequence ID" value="CAG7595757.1"/>
    <property type="molecule type" value="Genomic_DNA"/>
</dbReference>
<dbReference type="SMART" id="SM00849">
    <property type="entry name" value="Lactamase_B"/>
    <property type="match status" value="1"/>
</dbReference>
<comment type="cofactor">
    <cofactor evidence="1">
        <name>Zn(2+)</name>
        <dbReference type="ChEBI" id="CHEBI:29105"/>
    </cofactor>
</comment>
<dbReference type="GO" id="GO:0046872">
    <property type="term" value="F:metal ion binding"/>
    <property type="evidence" value="ECO:0007669"/>
    <property type="project" value="UniProtKB-KW"/>
</dbReference>
<proteinExistence type="predicted"/>
<evidence type="ECO:0000313" key="6">
    <source>
        <dbReference type="EMBL" id="CAG7595757.1"/>
    </source>
</evidence>
<dbReference type="PANTHER" id="PTHR46233">
    <property type="entry name" value="HYDROXYACYLGLUTATHIONE HYDROLASE GLOC"/>
    <property type="match status" value="1"/>
</dbReference>
<evidence type="ECO:0000256" key="1">
    <source>
        <dbReference type="ARBA" id="ARBA00001947"/>
    </source>
</evidence>
<dbReference type="InterPro" id="IPR001279">
    <property type="entry name" value="Metallo-B-lactamas"/>
</dbReference>
<keyword evidence="2" id="KW-0479">Metal-binding</keyword>
<feature type="domain" description="Metallo-beta-lactamase" evidence="5">
    <location>
        <begin position="47"/>
        <end position="227"/>
    </location>
</feature>
<dbReference type="InterPro" id="IPR051453">
    <property type="entry name" value="MBL_Glyoxalase_II"/>
</dbReference>
<protein>
    <submittedName>
        <fullName evidence="6">MBL fold metallo-hydrolase</fullName>
        <ecNumber evidence="6">3.-.-.-</ecNumber>
    </submittedName>
</protein>
<accession>A0A916NK30</accession>
<dbReference type="Proteomes" id="UP000693996">
    <property type="component" value="Chromosome"/>
</dbReference>
<dbReference type="KEGG" id="vtr:MYVALT_G_00730"/>
<evidence type="ECO:0000259" key="5">
    <source>
        <dbReference type="SMART" id="SM00849"/>
    </source>
</evidence>
<gene>
    <name evidence="6" type="ORF">MYVALT_G_00730</name>
</gene>
<sequence length="250" mass="27969">MLKYSIVSYVDTQIGIHQPKDYLRSFSHLVSSLYIMQIKLIPVTTFMQNCSLLVCEHTMRAAIVDPGEDLELIQKQVKKHDARVEKVLLTHGHVDYCAGASALALHYGVPIEGPHPDEKFWLSLLPQQSRLLGLPEAQICVPDRWLYDGDIIRFGNETLEVIHCPGHTPGHVVFLNRDSQLALVGDVLLAGSIGRTDFPCSNHIVLISSIQKKLWPLGDDVRFVPGHGPMSTFGEERRTNPYVTDRVIAS</sequence>
<name>A0A916NK30_9BURK</name>